<name>A0ABW2KTY4_9PROT</name>
<evidence type="ECO:0000256" key="1">
    <source>
        <dbReference type="SAM" id="MobiDB-lite"/>
    </source>
</evidence>
<feature type="compositionally biased region" description="Low complexity" evidence="1">
    <location>
        <begin position="126"/>
        <end position="139"/>
    </location>
</feature>
<keyword evidence="3" id="KW-1185">Reference proteome</keyword>
<dbReference type="RefSeq" id="WP_377357682.1">
    <property type="nucleotide sequence ID" value="NZ_JBHTCM010000008.1"/>
</dbReference>
<evidence type="ECO:0000313" key="3">
    <source>
        <dbReference type="Proteomes" id="UP001596456"/>
    </source>
</evidence>
<dbReference type="EMBL" id="JBHTCM010000008">
    <property type="protein sequence ID" value="MFC7332919.1"/>
    <property type="molecule type" value="Genomic_DNA"/>
</dbReference>
<evidence type="ECO:0000313" key="2">
    <source>
        <dbReference type="EMBL" id="MFC7332919.1"/>
    </source>
</evidence>
<comment type="caution">
    <text evidence="2">The sequence shown here is derived from an EMBL/GenBank/DDBJ whole genome shotgun (WGS) entry which is preliminary data.</text>
</comment>
<gene>
    <name evidence="2" type="ORF">ACFQPS_07065</name>
</gene>
<proteinExistence type="predicted"/>
<evidence type="ECO:0008006" key="4">
    <source>
        <dbReference type="Google" id="ProtNLM"/>
    </source>
</evidence>
<accession>A0ABW2KTY4</accession>
<organism evidence="2 3">
    <name type="scientific">Rhodocista pekingensis</name>
    <dbReference type="NCBI Taxonomy" id="201185"/>
    <lineage>
        <taxon>Bacteria</taxon>
        <taxon>Pseudomonadati</taxon>
        <taxon>Pseudomonadota</taxon>
        <taxon>Alphaproteobacteria</taxon>
        <taxon>Rhodospirillales</taxon>
        <taxon>Azospirillaceae</taxon>
        <taxon>Rhodocista</taxon>
    </lineage>
</organism>
<dbReference type="Proteomes" id="UP001596456">
    <property type="component" value="Unassembled WGS sequence"/>
</dbReference>
<feature type="region of interest" description="Disordered" evidence="1">
    <location>
        <begin position="126"/>
        <end position="148"/>
    </location>
</feature>
<reference evidence="3" key="1">
    <citation type="journal article" date="2019" name="Int. J. Syst. Evol. Microbiol.">
        <title>The Global Catalogue of Microorganisms (GCM) 10K type strain sequencing project: providing services to taxonomists for standard genome sequencing and annotation.</title>
        <authorList>
            <consortium name="The Broad Institute Genomics Platform"/>
            <consortium name="The Broad Institute Genome Sequencing Center for Infectious Disease"/>
            <person name="Wu L."/>
            <person name="Ma J."/>
        </authorList>
    </citation>
    <scope>NUCLEOTIDE SEQUENCE [LARGE SCALE GENOMIC DNA]</scope>
    <source>
        <strain evidence="3">CGMCC 1.16275</strain>
    </source>
</reference>
<protein>
    <recommendedName>
        <fullName evidence="4">Phasin domain-containing protein</fullName>
    </recommendedName>
</protein>
<sequence>MTDTSSHEAAAAALTVLRTAIQRHRAGGKALTQKEWVSACEAAERAVIALGDITTAALDDAAAARAEAQATRDAVAGFRGATDKLVKVMQQQAAAIVTLSDQVADFRRREAVGMALLAAAKSAGAAPAPAGPVAASPGATVTPFPARQ</sequence>